<protein>
    <recommendedName>
        <fullName evidence="9">DUF92 domain-containing protein</fullName>
    </recommendedName>
</protein>
<feature type="transmembrane region" description="Helical" evidence="6">
    <location>
        <begin position="28"/>
        <end position="56"/>
    </location>
</feature>
<dbReference type="PANTHER" id="PTHR13353:SF5">
    <property type="entry name" value="TRANSMEMBRANE PROTEIN 19"/>
    <property type="match status" value="1"/>
</dbReference>
<evidence type="ECO:0008006" key="9">
    <source>
        <dbReference type="Google" id="ProtNLM"/>
    </source>
</evidence>
<dbReference type="RefSeq" id="WP_319942289.1">
    <property type="nucleotide sequence ID" value="NZ_CALBWS010000016.1"/>
</dbReference>
<gene>
    <name evidence="7" type="ORF">BACCIP111895_02577</name>
</gene>
<evidence type="ECO:0000256" key="3">
    <source>
        <dbReference type="ARBA" id="ARBA00022692"/>
    </source>
</evidence>
<evidence type="ECO:0000256" key="5">
    <source>
        <dbReference type="ARBA" id="ARBA00023136"/>
    </source>
</evidence>
<evidence type="ECO:0000256" key="2">
    <source>
        <dbReference type="ARBA" id="ARBA00009012"/>
    </source>
</evidence>
<reference evidence="7" key="1">
    <citation type="submission" date="2022-04" db="EMBL/GenBank/DDBJ databases">
        <authorList>
            <person name="Criscuolo A."/>
        </authorList>
    </citation>
    <scope>NUCLEOTIDE SEQUENCE</scope>
    <source>
        <strain evidence="7">CIP111895</strain>
    </source>
</reference>
<comment type="caution">
    <text evidence="7">The sequence shown here is derived from an EMBL/GenBank/DDBJ whole genome shotgun (WGS) entry which is preliminary data.</text>
</comment>
<accession>A0ABN8KSS1</accession>
<evidence type="ECO:0000313" key="7">
    <source>
        <dbReference type="EMBL" id="CAH2715393.1"/>
    </source>
</evidence>
<dbReference type="Pfam" id="PF01940">
    <property type="entry name" value="DUF92"/>
    <property type="match status" value="1"/>
</dbReference>
<name>A0ABN8KSS1_9BACI</name>
<dbReference type="EMBL" id="CALBWS010000016">
    <property type="protein sequence ID" value="CAH2715393.1"/>
    <property type="molecule type" value="Genomic_DNA"/>
</dbReference>
<keyword evidence="5 6" id="KW-0472">Membrane</keyword>
<proteinExistence type="inferred from homology"/>
<dbReference type="Proteomes" id="UP000838308">
    <property type="component" value="Unassembled WGS sequence"/>
</dbReference>
<evidence type="ECO:0000256" key="6">
    <source>
        <dbReference type="SAM" id="Phobius"/>
    </source>
</evidence>
<feature type="transmembrane region" description="Helical" evidence="6">
    <location>
        <begin position="242"/>
        <end position="262"/>
    </location>
</feature>
<dbReference type="InterPro" id="IPR002794">
    <property type="entry name" value="DUF92_TMEM19"/>
</dbReference>
<feature type="transmembrane region" description="Helical" evidence="6">
    <location>
        <begin position="181"/>
        <end position="205"/>
    </location>
</feature>
<comment type="similarity">
    <text evidence="2">Belongs to the TMEM19 family.</text>
</comment>
<evidence type="ECO:0000256" key="1">
    <source>
        <dbReference type="ARBA" id="ARBA00004141"/>
    </source>
</evidence>
<evidence type="ECO:0000256" key="4">
    <source>
        <dbReference type="ARBA" id="ARBA00022989"/>
    </source>
</evidence>
<sequence>MMETTIIFAVIILTGLLGNKLKSLTKSGAFAAVMVGLAVFLGFGVNGLVLLGAFFLTSSLWSKYKSSVKNPIEEKLAKGATRDWRQVLANGGAAGLFSFIYYFNPDSTWLIGFAVSLASANSDTWASEIGPLSKKAPIYIRTLKRVEKGTSGAISLLGTLAAVAGSLLISLLSFWLFHLDILLSFLIFLFGFIGNIIDTFIGAFYQQVYHCDQCGMETEKEVHCHLPTRRIKGTAYVDNDMVNFLSGFLAAMMAIFLIHLFINFPSHLF</sequence>
<keyword evidence="3 6" id="KW-0812">Transmembrane</keyword>
<dbReference type="PANTHER" id="PTHR13353">
    <property type="entry name" value="TRANSMEMBRANE PROTEIN 19"/>
    <property type="match status" value="1"/>
</dbReference>
<feature type="transmembrane region" description="Helical" evidence="6">
    <location>
        <begin position="87"/>
        <end position="103"/>
    </location>
</feature>
<keyword evidence="8" id="KW-1185">Reference proteome</keyword>
<comment type="subcellular location">
    <subcellularLocation>
        <location evidence="1">Membrane</location>
        <topology evidence="1">Multi-pass membrane protein</topology>
    </subcellularLocation>
</comment>
<feature type="transmembrane region" description="Helical" evidence="6">
    <location>
        <begin position="153"/>
        <end position="175"/>
    </location>
</feature>
<organism evidence="7 8">
    <name type="scientific">Neobacillus rhizosphaerae</name>
    <dbReference type="NCBI Taxonomy" id="2880965"/>
    <lineage>
        <taxon>Bacteria</taxon>
        <taxon>Bacillati</taxon>
        <taxon>Bacillota</taxon>
        <taxon>Bacilli</taxon>
        <taxon>Bacillales</taxon>
        <taxon>Bacillaceae</taxon>
        <taxon>Neobacillus</taxon>
    </lineage>
</organism>
<evidence type="ECO:0000313" key="8">
    <source>
        <dbReference type="Proteomes" id="UP000838308"/>
    </source>
</evidence>
<keyword evidence="4 6" id="KW-1133">Transmembrane helix</keyword>